<accession>A0ABM6RW78</accession>
<dbReference type="EMBL" id="CP026378">
    <property type="protein sequence ID" value="AUY23581.1"/>
    <property type="molecule type" value="Genomic_DNA"/>
</dbReference>
<feature type="region of interest" description="Disordered" evidence="1">
    <location>
        <begin position="1"/>
        <end position="51"/>
    </location>
</feature>
<proteinExistence type="predicted"/>
<organism evidence="2 3">
    <name type="scientific">Mixta calida</name>
    <dbReference type="NCBI Taxonomy" id="665913"/>
    <lineage>
        <taxon>Bacteria</taxon>
        <taxon>Pseudomonadati</taxon>
        <taxon>Pseudomonadota</taxon>
        <taxon>Gammaproteobacteria</taxon>
        <taxon>Enterobacterales</taxon>
        <taxon>Erwiniaceae</taxon>
        <taxon>Mixta</taxon>
    </lineage>
</organism>
<dbReference type="GeneID" id="84631303"/>
<evidence type="ECO:0000313" key="3">
    <source>
        <dbReference type="Proteomes" id="UP000237673"/>
    </source>
</evidence>
<dbReference type="Proteomes" id="UP000237673">
    <property type="component" value="Chromosome"/>
</dbReference>
<protein>
    <submittedName>
        <fullName evidence="2">Uncharacterized protein</fullName>
    </submittedName>
</protein>
<gene>
    <name evidence="2" type="ORF">C2E16_00755</name>
</gene>
<keyword evidence="3" id="KW-1185">Reference proteome</keyword>
<name>A0ABM6RW78_9GAMM</name>
<feature type="compositionally biased region" description="Basic and acidic residues" evidence="1">
    <location>
        <begin position="1"/>
        <end position="31"/>
    </location>
</feature>
<evidence type="ECO:0000256" key="1">
    <source>
        <dbReference type="SAM" id="MobiDB-lite"/>
    </source>
</evidence>
<reference evidence="2 3" key="1">
    <citation type="submission" date="2018-01" db="EMBL/GenBank/DDBJ databases">
        <title>Complete and assembled Genome of Pantoea calida DSM22759T.</title>
        <authorList>
            <person name="Stevens M.J.A."/>
            <person name="Zurfluh K."/>
            <person name="Stephan R."/>
        </authorList>
    </citation>
    <scope>NUCLEOTIDE SEQUENCE [LARGE SCALE GENOMIC DNA]</scope>
    <source>
        <strain evidence="2 3">DSM 22759</strain>
    </source>
</reference>
<sequence>MDLFKKEKESESEEQPQRGHREAQRQDDRPVQRGQRPMGQPGKPEKKRNPLKGIGLAAVAVLVATFFLTGKSATVDTSLEAQNALKTGTSSTLEAGTRLLEADGDQLSGRDYDVKIQDQGGTGGQPGGSVNLYVWDYAAEDGDYVQVIFNGKPLGDAFMIKHAAKIIPLDIVPGVPVKLQVKGVKDGGGGITYAAMFHYKQHHFTYFNMAPIGGNNTYTMTLVP</sequence>
<evidence type="ECO:0000313" key="2">
    <source>
        <dbReference type="EMBL" id="AUY23581.1"/>
    </source>
</evidence>
<dbReference type="RefSeq" id="WP_084970862.1">
    <property type="nucleotide sequence ID" value="NZ_CP026378.1"/>
</dbReference>